<comment type="caution">
    <text evidence="3">The sequence shown here is derived from an EMBL/GenBank/DDBJ whole genome shotgun (WGS) entry which is preliminary data.</text>
</comment>
<sequence length="138" mass="15194">MWKQLMAAGMLAVLTSSAVEAQTPSTSLGPPPRGFKRVSDLVKIPRFLPGLGVLYVRPETLPAGPFLAYDRQGRRVSTVYMIPVEDIGNRKKFDLAGFAGGNDHVSVYFNEGHPGVEVPHYHVVIWHVNKRGEARVAK</sequence>
<feature type="chain" id="PRO_5030135671" description="TTHB210-like domain-containing protein" evidence="1">
    <location>
        <begin position="22"/>
        <end position="138"/>
    </location>
</feature>
<organism evidence="3 4">
    <name type="scientific">Microvirga tunisiensis</name>
    <dbReference type="NCBI Taxonomy" id="2108360"/>
    <lineage>
        <taxon>Bacteria</taxon>
        <taxon>Pseudomonadati</taxon>
        <taxon>Pseudomonadota</taxon>
        <taxon>Alphaproteobacteria</taxon>
        <taxon>Hyphomicrobiales</taxon>
        <taxon>Methylobacteriaceae</taxon>
        <taxon>Microvirga</taxon>
    </lineage>
</organism>
<dbReference type="Gene3D" id="3.30.200.270">
    <property type="match status" value="1"/>
</dbReference>
<dbReference type="EMBL" id="VOSK01000153">
    <property type="protein sequence ID" value="MPR28534.1"/>
    <property type="molecule type" value="Genomic_DNA"/>
</dbReference>
<feature type="domain" description="TTHB210-like" evidence="2">
    <location>
        <begin position="70"/>
        <end position="109"/>
    </location>
</feature>
<keyword evidence="4" id="KW-1185">Reference proteome</keyword>
<keyword evidence="1" id="KW-0732">Signal</keyword>
<dbReference type="Pfam" id="PF18197">
    <property type="entry name" value="TTHB210-like"/>
    <property type="match status" value="1"/>
</dbReference>
<dbReference type="AlphaFoldDB" id="A0A5N7MQZ2"/>
<dbReference type="Proteomes" id="UP000403266">
    <property type="component" value="Unassembled WGS sequence"/>
</dbReference>
<protein>
    <recommendedName>
        <fullName evidence="2">TTHB210-like domain-containing protein</fullName>
    </recommendedName>
</protein>
<proteinExistence type="predicted"/>
<accession>A0A5N7MQZ2</accession>
<dbReference type="InterPro" id="IPR040832">
    <property type="entry name" value="TTHB210-like_dom"/>
</dbReference>
<name>A0A5N7MQZ2_9HYPH</name>
<gene>
    <name evidence="3" type="ORF">FS320_26145</name>
</gene>
<evidence type="ECO:0000259" key="2">
    <source>
        <dbReference type="Pfam" id="PF18197"/>
    </source>
</evidence>
<dbReference type="OrthoDB" id="33583at2"/>
<evidence type="ECO:0000256" key="1">
    <source>
        <dbReference type="SAM" id="SignalP"/>
    </source>
</evidence>
<reference evidence="3 4" key="1">
    <citation type="journal article" date="2019" name="Syst. Appl. Microbiol.">
        <title>Microvirga tunisiensis sp. nov., a root nodule symbiotic bacterium isolated from Lupinus micranthus and L. luteus grown in Northern Tunisia.</title>
        <authorList>
            <person name="Msaddak A."/>
            <person name="Rejili M."/>
            <person name="Duran D."/>
            <person name="Mars M."/>
            <person name="Palacios J.M."/>
            <person name="Ruiz-Argueso T."/>
            <person name="Rey L."/>
            <person name="Imperial J."/>
        </authorList>
    </citation>
    <scope>NUCLEOTIDE SEQUENCE [LARGE SCALE GENOMIC DNA]</scope>
    <source>
        <strain evidence="3 4">Lmie10</strain>
    </source>
</reference>
<dbReference type="RefSeq" id="WP_152714876.1">
    <property type="nucleotide sequence ID" value="NZ_VOSJ01000155.1"/>
</dbReference>
<evidence type="ECO:0000313" key="4">
    <source>
        <dbReference type="Proteomes" id="UP000403266"/>
    </source>
</evidence>
<feature type="signal peptide" evidence="1">
    <location>
        <begin position="1"/>
        <end position="21"/>
    </location>
</feature>
<evidence type="ECO:0000313" key="3">
    <source>
        <dbReference type="EMBL" id="MPR28534.1"/>
    </source>
</evidence>